<organism evidence="9 10">
    <name type="scientific">Paeniglutamicibacter kerguelensis</name>
    <dbReference type="NCBI Taxonomy" id="254788"/>
    <lineage>
        <taxon>Bacteria</taxon>
        <taxon>Bacillati</taxon>
        <taxon>Actinomycetota</taxon>
        <taxon>Actinomycetes</taxon>
        <taxon>Micrococcales</taxon>
        <taxon>Micrococcaceae</taxon>
        <taxon>Paeniglutamicibacter</taxon>
    </lineage>
</organism>
<evidence type="ECO:0000256" key="5">
    <source>
        <dbReference type="ARBA" id="ARBA00022989"/>
    </source>
</evidence>
<accession>A0ABS4XCR0</accession>
<dbReference type="NCBIfam" id="TIGR00711">
    <property type="entry name" value="efflux_EmrB"/>
    <property type="match status" value="1"/>
</dbReference>
<name>A0ABS4XCR0_9MICC</name>
<feature type="transmembrane region" description="Helical" evidence="7">
    <location>
        <begin position="292"/>
        <end position="314"/>
    </location>
</feature>
<protein>
    <submittedName>
        <fullName evidence="9">EmrB/QacA subfamily drug resistance transporter</fullName>
    </submittedName>
</protein>
<dbReference type="InterPro" id="IPR036259">
    <property type="entry name" value="MFS_trans_sf"/>
</dbReference>
<evidence type="ECO:0000256" key="4">
    <source>
        <dbReference type="ARBA" id="ARBA00022692"/>
    </source>
</evidence>
<feature type="transmembrane region" description="Helical" evidence="7">
    <location>
        <begin position="422"/>
        <end position="443"/>
    </location>
</feature>
<feature type="transmembrane region" description="Helical" evidence="7">
    <location>
        <begin position="351"/>
        <end position="383"/>
    </location>
</feature>
<feature type="transmembrane region" description="Helical" evidence="7">
    <location>
        <begin position="133"/>
        <end position="154"/>
    </location>
</feature>
<dbReference type="Pfam" id="PF07690">
    <property type="entry name" value="MFS_1"/>
    <property type="match status" value="1"/>
</dbReference>
<dbReference type="Gene3D" id="1.20.1250.20">
    <property type="entry name" value="MFS general substrate transporter like domains"/>
    <property type="match status" value="1"/>
</dbReference>
<dbReference type="InterPro" id="IPR020846">
    <property type="entry name" value="MFS_dom"/>
</dbReference>
<dbReference type="PANTHER" id="PTHR42718">
    <property type="entry name" value="MAJOR FACILITATOR SUPERFAMILY MULTIDRUG TRANSPORTER MFSC"/>
    <property type="match status" value="1"/>
</dbReference>
<evidence type="ECO:0000259" key="8">
    <source>
        <dbReference type="PROSITE" id="PS50850"/>
    </source>
</evidence>
<keyword evidence="3" id="KW-1003">Cell membrane</keyword>
<feature type="transmembrane region" description="Helical" evidence="7">
    <location>
        <begin position="7"/>
        <end position="34"/>
    </location>
</feature>
<dbReference type="SUPFAM" id="SSF103473">
    <property type="entry name" value="MFS general substrate transporter"/>
    <property type="match status" value="2"/>
</dbReference>
<feature type="transmembrane region" description="Helical" evidence="7">
    <location>
        <begin position="160"/>
        <end position="181"/>
    </location>
</feature>
<feature type="transmembrane region" description="Helical" evidence="7">
    <location>
        <begin position="326"/>
        <end position="345"/>
    </location>
</feature>
<dbReference type="CDD" id="cd17321">
    <property type="entry name" value="MFS_MMR_MDR_like"/>
    <property type="match status" value="1"/>
</dbReference>
<dbReference type="Gene3D" id="1.20.1720.10">
    <property type="entry name" value="Multidrug resistance protein D"/>
    <property type="match status" value="1"/>
</dbReference>
<feature type="transmembrane region" description="Helical" evidence="7">
    <location>
        <begin position="220"/>
        <end position="242"/>
    </location>
</feature>
<keyword evidence="10" id="KW-1185">Reference proteome</keyword>
<gene>
    <name evidence="9" type="ORF">JOF47_001577</name>
</gene>
<dbReference type="PROSITE" id="PS50850">
    <property type="entry name" value="MFS"/>
    <property type="match status" value="1"/>
</dbReference>
<keyword evidence="4 7" id="KW-0812">Transmembrane</keyword>
<feature type="transmembrane region" description="Helical" evidence="7">
    <location>
        <begin position="263"/>
        <end position="286"/>
    </location>
</feature>
<evidence type="ECO:0000256" key="6">
    <source>
        <dbReference type="ARBA" id="ARBA00023136"/>
    </source>
</evidence>
<feature type="transmembrane region" description="Helical" evidence="7">
    <location>
        <begin position="77"/>
        <end position="97"/>
    </location>
</feature>
<keyword evidence="2" id="KW-0813">Transport</keyword>
<evidence type="ECO:0000256" key="7">
    <source>
        <dbReference type="SAM" id="Phobius"/>
    </source>
</evidence>
<sequence length="472" mass="48356">MTSHERVVLWVAILASFVAFLDGSIVNVALPAIASDLGGGLALQQWVLDGYLLTLGSLILVAGALSDAYGRVRVLRTGLLLFGAASLLCAMAPSGPVLVVARLLQGAAAALLVPSSLALITSTFKEEPRARAIGLWTGWTGTAFIVGPLLGGVLVDTIGWRWVFGINVVPIAATMALLARLHDPAHGTGGAHVDIPGALLAALGLAGTVFALIMQGTLGWNSPLVLVPFVAGLVCLAGFIWWQARAKHPMMPLGLFRIRNFGVGNLATASIYAGLSLGMFIIPIFLQEVAGFSALAAGLATLPLTIMSLSFSALFGTLAGKHGPRLFMALGPLLAGCGFLLMLTSREPLDYWWQILPGVVLFGLGLSVTVAPLTAAVLGSIAADRSGIGSAINNAVARVAGLVSVAATGTIVGATLDYASFHRVLLVTAALLFAGSAISAIGIRNLPVPAPPVAPEAAAACHDRNVNGGTKP</sequence>
<feature type="transmembrane region" description="Helical" evidence="7">
    <location>
        <begin position="395"/>
        <end position="416"/>
    </location>
</feature>
<dbReference type="RefSeq" id="WP_209997035.1">
    <property type="nucleotide sequence ID" value="NZ_BAAAJY010000003.1"/>
</dbReference>
<dbReference type="EMBL" id="JAGIOF010000001">
    <property type="protein sequence ID" value="MBP2386066.1"/>
    <property type="molecule type" value="Genomic_DNA"/>
</dbReference>
<feature type="transmembrane region" description="Helical" evidence="7">
    <location>
        <begin position="193"/>
        <end position="214"/>
    </location>
</feature>
<keyword evidence="6 7" id="KW-0472">Membrane</keyword>
<evidence type="ECO:0000256" key="2">
    <source>
        <dbReference type="ARBA" id="ARBA00022448"/>
    </source>
</evidence>
<feature type="domain" description="Major facilitator superfamily (MFS) profile" evidence="8">
    <location>
        <begin position="8"/>
        <end position="447"/>
    </location>
</feature>
<keyword evidence="5 7" id="KW-1133">Transmembrane helix</keyword>
<evidence type="ECO:0000256" key="3">
    <source>
        <dbReference type="ARBA" id="ARBA00022475"/>
    </source>
</evidence>
<comment type="caution">
    <text evidence="9">The sequence shown here is derived from an EMBL/GenBank/DDBJ whole genome shotgun (WGS) entry which is preliminary data.</text>
</comment>
<feature type="transmembrane region" description="Helical" evidence="7">
    <location>
        <begin position="46"/>
        <end position="65"/>
    </location>
</feature>
<evidence type="ECO:0000313" key="10">
    <source>
        <dbReference type="Proteomes" id="UP001296993"/>
    </source>
</evidence>
<dbReference type="Proteomes" id="UP001296993">
    <property type="component" value="Unassembled WGS sequence"/>
</dbReference>
<reference evidence="9 10" key="1">
    <citation type="submission" date="2021-03" db="EMBL/GenBank/DDBJ databases">
        <title>Sequencing the genomes of 1000 actinobacteria strains.</title>
        <authorList>
            <person name="Klenk H.-P."/>
        </authorList>
    </citation>
    <scope>NUCLEOTIDE SEQUENCE [LARGE SCALE GENOMIC DNA]</scope>
    <source>
        <strain evidence="9 10">DSM 15797</strain>
    </source>
</reference>
<dbReference type="InterPro" id="IPR011701">
    <property type="entry name" value="MFS"/>
</dbReference>
<dbReference type="PANTHER" id="PTHR42718:SF42">
    <property type="entry name" value="EXPORT PROTEIN"/>
    <property type="match status" value="1"/>
</dbReference>
<proteinExistence type="predicted"/>
<comment type="subcellular location">
    <subcellularLocation>
        <location evidence="1">Cell membrane</location>
        <topology evidence="1">Multi-pass membrane protein</topology>
    </subcellularLocation>
</comment>
<evidence type="ECO:0000256" key="1">
    <source>
        <dbReference type="ARBA" id="ARBA00004651"/>
    </source>
</evidence>
<dbReference type="InterPro" id="IPR004638">
    <property type="entry name" value="EmrB-like"/>
</dbReference>
<feature type="transmembrane region" description="Helical" evidence="7">
    <location>
        <begin position="103"/>
        <end position="121"/>
    </location>
</feature>
<evidence type="ECO:0000313" key="9">
    <source>
        <dbReference type="EMBL" id="MBP2386066.1"/>
    </source>
</evidence>